<feature type="region of interest" description="Disordered" evidence="1">
    <location>
        <begin position="44"/>
        <end position="111"/>
    </location>
</feature>
<name>A0A183JC76_9TREM</name>
<dbReference type="AlphaFoldDB" id="A0A183JC76"/>
<evidence type="ECO:0000313" key="3">
    <source>
        <dbReference type="Proteomes" id="UP000279833"/>
    </source>
</evidence>
<dbReference type="WBParaSite" id="SCUD_0000028201-mRNA-1">
    <property type="protein sequence ID" value="SCUD_0000028201-mRNA-1"/>
    <property type="gene ID" value="SCUD_0000028201"/>
</dbReference>
<feature type="compositionally biased region" description="Basic and acidic residues" evidence="1">
    <location>
        <begin position="69"/>
        <end position="93"/>
    </location>
</feature>
<feature type="compositionally biased region" description="Basic residues" evidence="1">
    <location>
        <begin position="59"/>
        <end position="68"/>
    </location>
</feature>
<accession>A0A183JC76</accession>
<dbReference type="Proteomes" id="UP000279833">
    <property type="component" value="Unassembled WGS sequence"/>
</dbReference>
<evidence type="ECO:0000313" key="2">
    <source>
        <dbReference type="EMBL" id="VDO60593.1"/>
    </source>
</evidence>
<sequence length="111" mass="13185">MLRIRWQDTISNNQLWERTNQIPAEEEIRKKRWKWIGHTFGESIQLRHKTSPHSESSRSKKKEKRKTREHITPRNGGRHEKNEQELDGTRKEGPGQSGLENAGQRPMLHLE</sequence>
<dbReference type="STRING" id="6186.A0A183JC76"/>
<evidence type="ECO:0000256" key="1">
    <source>
        <dbReference type="SAM" id="MobiDB-lite"/>
    </source>
</evidence>
<proteinExistence type="predicted"/>
<keyword evidence="3" id="KW-1185">Reference proteome</keyword>
<reference evidence="4" key="1">
    <citation type="submission" date="2016-06" db="UniProtKB">
        <authorList>
            <consortium name="WormBaseParasite"/>
        </authorList>
    </citation>
    <scope>IDENTIFICATION</scope>
</reference>
<protein>
    <submittedName>
        <fullName evidence="2 4">Uncharacterized protein</fullName>
    </submittedName>
</protein>
<gene>
    <name evidence="2" type="ORF">SCUD_LOCUS283</name>
</gene>
<evidence type="ECO:0000313" key="4">
    <source>
        <dbReference type="WBParaSite" id="SCUD_0000028201-mRNA-1"/>
    </source>
</evidence>
<reference evidence="2 3" key="2">
    <citation type="submission" date="2018-11" db="EMBL/GenBank/DDBJ databases">
        <authorList>
            <consortium name="Pathogen Informatics"/>
        </authorList>
    </citation>
    <scope>NUCLEOTIDE SEQUENCE [LARGE SCALE GENOMIC DNA]</scope>
    <source>
        <strain evidence="2">Dakar</strain>
        <strain evidence="3">Dakar, Senegal</strain>
    </source>
</reference>
<dbReference type="EMBL" id="UZAK01000165">
    <property type="protein sequence ID" value="VDO60593.1"/>
    <property type="molecule type" value="Genomic_DNA"/>
</dbReference>
<organism evidence="4">
    <name type="scientific">Schistosoma curassoni</name>
    <dbReference type="NCBI Taxonomy" id="6186"/>
    <lineage>
        <taxon>Eukaryota</taxon>
        <taxon>Metazoa</taxon>
        <taxon>Spiralia</taxon>
        <taxon>Lophotrochozoa</taxon>
        <taxon>Platyhelminthes</taxon>
        <taxon>Trematoda</taxon>
        <taxon>Digenea</taxon>
        <taxon>Strigeidida</taxon>
        <taxon>Schistosomatoidea</taxon>
        <taxon>Schistosomatidae</taxon>
        <taxon>Schistosoma</taxon>
    </lineage>
</organism>